<dbReference type="AlphaFoldDB" id="A0A101FS92"/>
<dbReference type="Proteomes" id="UP000057043">
    <property type="component" value="Unassembled WGS sequence"/>
</dbReference>
<sequence>MFEPEEESIVLEIVCGILDISPDEMMNIGDAAKEIIIFDPSLESEETAVGRLKEALKDMSKEEAVVAGMFISGLLRCNLEQQYMRAMAENERCEDSE</sequence>
<organism evidence="1 2">
    <name type="scientific">Methanothrix harundinacea</name>
    <dbReference type="NCBI Taxonomy" id="301375"/>
    <lineage>
        <taxon>Archaea</taxon>
        <taxon>Methanobacteriati</taxon>
        <taxon>Methanobacteriota</taxon>
        <taxon>Stenosarchaea group</taxon>
        <taxon>Methanomicrobia</taxon>
        <taxon>Methanotrichales</taxon>
        <taxon>Methanotrichaceae</taxon>
        <taxon>Methanothrix</taxon>
    </lineage>
</organism>
<gene>
    <name evidence="1" type="ORF">XD72_2123</name>
</gene>
<reference evidence="1 2" key="1">
    <citation type="journal article" date="2015" name="MBio">
        <title>Genome-Resolved Metagenomic Analysis Reveals Roles for Candidate Phyla and Other Microbial Community Members in Biogeochemical Transformations in Oil Reservoirs.</title>
        <authorList>
            <person name="Hu P."/>
            <person name="Tom L."/>
            <person name="Singh A."/>
            <person name="Thomas B.C."/>
            <person name="Baker B.J."/>
            <person name="Piceno Y.M."/>
            <person name="Andersen G.L."/>
            <person name="Banfield J.F."/>
        </authorList>
    </citation>
    <scope>NUCLEOTIDE SEQUENCE [LARGE SCALE GENOMIC DNA]</scope>
    <source>
        <strain evidence="1">57_489</strain>
    </source>
</reference>
<protein>
    <submittedName>
        <fullName evidence="1">Uncharacterized protein</fullName>
    </submittedName>
</protein>
<dbReference type="EMBL" id="LGFT01000068">
    <property type="protein sequence ID" value="KUK43500.1"/>
    <property type="molecule type" value="Genomic_DNA"/>
</dbReference>
<comment type="caution">
    <text evidence="1">The sequence shown here is derived from an EMBL/GenBank/DDBJ whole genome shotgun (WGS) entry which is preliminary data.</text>
</comment>
<evidence type="ECO:0000313" key="1">
    <source>
        <dbReference type="EMBL" id="KUK43500.1"/>
    </source>
</evidence>
<evidence type="ECO:0000313" key="2">
    <source>
        <dbReference type="Proteomes" id="UP000057043"/>
    </source>
</evidence>
<proteinExistence type="predicted"/>
<accession>A0A101FS92</accession>
<name>A0A101FS92_9EURY</name>
<dbReference type="PATRIC" id="fig|301375.7.peg.399"/>